<feature type="compositionally biased region" description="Low complexity" evidence="1">
    <location>
        <begin position="182"/>
        <end position="224"/>
    </location>
</feature>
<feature type="compositionally biased region" description="Polar residues" evidence="1">
    <location>
        <begin position="102"/>
        <end position="123"/>
    </location>
</feature>
<feature type="compositionally biased region" description="Polar residues" evidence="1">
    <location>
        <begin position="25"/>
        <end position="38"/>
    </location>
</feature>
<feature type="region of interest" description="Disordered" evidence="1">
    <location>
        <begin position="528"/>
        <end position="585"/>
    </location>
</feature>
<proteinExistence type="predicted"/>
<gene>
    <name evidence="2" type="primary">PLEST007112</name>
    <name evidence="2" type="ORF">PLESTB_000986700</name>
</gene>
<feature type="region of interest" description="Disordered" evidence="1">
    <location>
        <begin position="385"/>
        <end position="404"/>
    </location>
</feature>
<organism evidence="2 3">
    <name type="scientific">Pleodorina starrii</name>
    <dbReference type="NCBI Taxonomy" id="330485"/>
    <lineage>
        <taxon>Eukaryota</taxon>
        <taxon>Viridiplantae</taxon>
        <taxon>Chlorophyta</taxon>
        <taxon>core chlorophytes</taxon>
        <taxon>Chlorophyceae</taxon>
        <taxon>CS clade</taxon>
        <taxon>Chlamydomonadales</taxon>
        <taxon>Volvocaceae</taxon>
        <taxon>Pleodorina</taxon>
    </lineage>
</organism>
<sequence length="585" mass="58393">MTYRKVLIGAVCDITSVIYRAVNSTRKQQTSARQQIGTGSPPLRDGNKSTRSDNMPTAVAQILNLEREPSASPNGAVAGRRSGFKLPAPLNTSDELLDRNVWSPSRRNSSIVNGELRTSNSPRTMAGPAGSLLATQPSGGSSLSSPKPATPTRFEDPLLAMPSFRRSAGSPTVDPTAPAFVSASASGGAASTSATGGAATPPLLPSPSFLGPGPSASNSFSARRSNIDFRRSVPGTSPSSAAAITSPGEALAPVSGGRSGAAAGSRFPGLVRGTSDSGSLDLPPYASSLAGSESGGPGLDDGDEGAADQEVDSAAAAGAQLRMGLAADAASAAAGASGAGLPGRRHSAFAVHSPSVSCGSFNPNGSQYAAAARPGGISPAARILMQRQRQQQQQQQPASEEEEFMARLQANRSSWRERSRSSSHTAAGHPHSIGAGAAGTAAVAAPHCESGLQNQTHAALEQLRCELKSLSMRSMHGSPAAAAAAAAAAAPPSGPSSAGAAAGGGGVFGSTSGPALARLSEGQASWTSPARLSFSQQHHSSSGAASGSVGGFGGGAAPELLPRRLASSPQTETESPRAQAATQAF</sequence>
<feature type="region of interest" description="Disordered" evidence="1">
    <location>
        <begin position="182"/>
        <end position="311"/>
    </location>
</feature>
<dbReference type="EMBL" id="BRXU01000013">
    <property type="protein sequence ID" value="GLC55433.1"/>
    <property type="molecule type" value="Genomic_DNA"/>
</dbReference>
<reference evidence="2 3" key="1">
    <citation type="journal article" date="2023" name="Commun. Biol.">
        <title>Reorganization of the ancestral sex-determining regions during the evolution of trioecy in Pleodorina starrii.</title>
        <authorList>
            <person name="Takahashi K."/>
            <person name="Suzuki S."/>
            <person name="Kawai-Toyooka H."/>
            <person name="Yamamoto K."/>
            <person name="Hamaji T."/>
            <person name="Ootsuki R."/>
            <person name="Yamaguchi H."/>
            <person name="Kawachi M."/>
            <person name="Higashiyama T."/>
            <person name="Nozaki H."/>
        </authorList>
    </citation>
    <scope>NUCLEOTIDE SEQUENCE [LARGE SCALE GENOMIC DNA]</scope>
    <source>
        <strain evidence="2 3">NIES-4479</strain>
    </source>
</reference>
<feature type="compositionally biased region" description="Low complexity" evidence="1">
    <location>
        <begin position="234"/>
        <end position="248"/>
    </location>
</feature>
<evidence type="ECO:0000256" key="1">
    <source>
        <dbReference type="SAM" id="MobiDB-lite"/>
    </source>
</evidence>
<evidence type="ECO:0000313" key="3">
    <source>
        <dbReference type="Proteomes" id="UP001165080"/>
    </source>
</evidence>
<protein>
    <submittedName>
        <fullName evidence="2">Uncharacterized protein</fullName>
    </submittedName>
</protein>
<feature type="region of interest" description="Disordered" evidence="1">
    <location>
        <begin position="25"/>
        <end position="53"/>
    </location>
</feature>
<accession>A0A9W6BNV4</accession>
<dbReference type="AlphaFoldDB" id="A0A9W6BNV4"/>
<comment type="caution">
    <text evidence="2">The sequence shown here is derived from an EMBL/GenBank/DDBJ whole genome shotgun (WGS) entry which is preliminary data.</text>
</comment>
<keyword evidence="3" id="KW-1185">Reference proteome</keyword>
<feature type="region of interest" description="Disordered" evidence="1">
    <location>
        <begin position="66"/>
        <end position="155"/>
    </location>
</feature>
<name>A0A9W6BNV4_9CHLO</name>
<feature type="region of interest" description="Disordered" evidence="1">
    <location>
        <begin position="409"/>
        <end position="438"/>
    </location>
</feature>
<feature type="compositionally biased region" description="Low complexity" evidence="1">
    <location>
        <begin position="137"/>
        <end position="146"/>
    </location>
</feature>
<feature type="compositionally biased region" description="Low complexity" evidence="1">
    <location>
        <begin position="533"/>
        <end position="547"/>
    </location>
</feature>
<evidence type="ECO:0000313" key="2">
    <source>
        <dbReference type="EMBL" id="GLC55433.1"/>
    </source>
</evidence>
<dbReference type="Proteomes" id="UP001165080">
    <property type="component" value="Unassembled WGS sequence"/>
</dbReference>
<feature type="compositionally biased region" description="Low complexity" evidence="1">
    <location>
        <begin position="386"/>
        <end position="396"/>
    </location>
</feature>
<feature type="compositionally biased region" description="Acidic residues" evidence="1">
    <location>
        <begin position="300"/>
        <end position="311"/>
    </location>
</feature>